<keyword evidence="3" id="KW-1003">Cell membrane</keyword>
<dbReference type="RefSeq" id="WP_083951589.1">
    <property type="nucleotide sequence ID" value="NZ_BSRZ01000015.1"/>
</dbReference>
<dbReference type="SUPFAM" id="SSF53756">
    <property type="entry name" value="UDP-Glycosyltransferase/glycogen phosphorylase"/>
    <property type="match status" value="1"/>
</dbReference>
<name>A0A9W6UXT8_9ACTN</name>
<dbReference type="GO" id="GO:0005886">
    <property type="term" value="C:plasma membrane"/>
    <property type="evidence" value="ECO:0007669"/>
    <property type="project" value="UniProtKB-SubCell"/>
</dbReference>
<evidence type="ECO:0000256" key="2">
    <source>
        <dbReference type="ARBA" id="ARBA00010488"/>
    </source>
</evidence>
<dbReference type="GO" id="GO:0047355">
    <property type="term" value="F:CDP-glycerol glycerophosphotransferase activity"/>
    <property type="evidence" value="ECO:0007669"/>
    <property type="project" value="InterPro"/>
</dbReference>
<dbReference type="InterPro" id="IPR043148">
    <property type="entry name" value="TagF_C"/>
</dbReference>
<dbReference type="InterPro" id="IPR007554">
    <property type="entry name" value="Glycerophosphate_synth"/>
</dbReference>
<dbReference type="InterPro" id="IPR043149">
    <property type="entry name" value="TagF_N"/>
</dbReference>
<gene>
    <name evidence="9" type="ORF">Arub01_47270</name>
</gene>
<comment type="subcellular location">
    <subcellularLocation>
        <location evidence="1">Cell membrane</location>
        <topology evidence="1">Peripheral membrane protein</topology>
    </subcellularLocation>
</comment>
<keyword evidence="10" id="KW-1185">Reference proteome</keyword>
<evidence type="ECO:0000256" key="3">
    <source>
        <dbReference type="ARBA" id="ARBA00022475"/>
    </source>
</evidence>
<keyword evidence="5" id="KW-0777">Teichoic acid biosynthesis</keyword>
<dbReference type="EMBL" id="BSRZ01000015">
    <property type="protein sequence ID" value="GLW66483.1"/>
    <property type="molecule type" value="Genomic_DNA"/>
</dbReference>
<dbReference type="Gene3D" id="3.40.50.12580">
    <property type="match status" value="1"/>
</dbReference>
<feature type="domain" description="Glycosyltransferase 2-like" evidence="8">
    <location>
        <begin position="30"/>
        <end position="198"/>
    </location>
</feature>
<evidence type="ECO:0000256" key="5">
    <source>
        <dbReference type="ARBA" id="ARBA00022944"/>
    </source>
</evidence>
<proteinExistence type="inferred from homology"/>
<keyword evidence="4" id="KW-0808">Transferase</keyword>
<evidence type="ECO:0000256" key="1">
    <source>
        <dbReference type="ARBA" id="ARBA00004202"/>
    </source>
</evidence>
<comment type="caution">
    <text evidence="9">The sequence shown here is derived from an EMBL/GenBank/DDBJ whole genome shotgun (WGS) entry which is preliminary data.</text>
</comment>
<dbReference type="GO" id="GO:0019350">
    <property type="term" value="P:teichoic acid biosynthetic process"/>
    <property type="evidence" value="ECO:0007669"/>
    <property type="project" value="UniProtKB-KW"/>
</dbReference>
<reference evidence="9" key="1">
    <citation type="submission" date="2023-02" db="EMBL/GenBank/DDBJ databases">
        <title>Actinomadura rubrobrunea NBRC 14622.</title>
        <authorList>
            <person name="Ichikawa N."/>
            <person name="Sato H."/>
            <person name="Tonouchi N."/>
        </authorList>
    </citation>
    <scope>NUCLEOTIDE SEQUENCE</scope>
    <source>
        <strain evidence="9">NBRC 14622</strain>
    </source>
</reference>
<dbReference type="PANTHER" id="PTHR37316:SF3">
    <property type="entry name" value="TEICHOIC ACID GLYCEROL-PHOSPHATE TRANSFERASE"/>
    <property type="match status" value="1"/>
</dbReference>
<dbReference type="InterPro" id="IPR029044">
    <property type="entry name" value="Nucleotide-diphossugar_trans"/>
</dbReference>
<keyword evidence="6" id="KW-0472">Membrane</keyword>
<dbReference type="CDD" id="cd00761">
    <property type="entry name" value="Glyco_tranf_GTA_type"/>
    <property type="match status" value="1"/>
</dbReference>
<sequence>MRTGPHLPAGHVPSGSGPHGDGGAPAPDVTVVVIAYNDARRLPRAVGSALRQSLDGVEVVVVDDGSRDGTGPLAERLADELPGRVRAVRLPVNSGGCGRPRNAGVERARGRYVMFLDSDDVLDRHACLNLLTAAEDTGADLVSGLCARVRVDRGRARESFWYPWLYQRTAVYGSLRDNPDLLYDTLATNKLYRRGFLERSGLRFVEHLHYEDLLFTAEAYLAAARTALIPHRVYNWLVEPSARSISNRRSDLANFADRLEIHRRIDALLSRHGDERLRLVKDAKFVKHDLLLYVRELRHRDAAYRQGFCALAAEYLAGLDPRVFDAAPPMAAIVAYLLREGDHEAALAAAEYRGKRPVLSTELTRCDGRVYWGRRCPSSAEGRRILDVTHLGLHRCRLSELRPLNTVTELVVKNGRVRLSGRVLNPLGRVAPDADVSACLEVYDRRRPRRVFRLPAALTHAGNGLVWEAEFDPQRQIRPLGIVDPVWDVRLVLRVDGEGIVTRPSGLGLGDADPWEHVLLPVRPRFSRLTARSLRPCLTYRGSLAFVLHADGPAWRMAAAMARTRWGRRLRRGIRRMWAAVRRLFRAARRAATSRSTKTAVFNRVLSRLPVRTGTVVFESHLGRRYSGNPKYIHRELRRAEVPVRAVWSYDSSPQGFPEDAVLVRRGSWAYYWELARAQFWIDDQGFPDGLRKRPQTVYLQTWHGSAYKLMGEDQPRVKWAGRSERARLRRMVDRYDYFLVRSRHDVDTLVKGLGVRAELLPVGYPRNDPLVNGDPDAAAEAEALRRSLGLEDGRRVVLYAPTFRPGPDGRPVWYMDPPVEPGRFVRDLGDAMVLLLRPHYLCRMRLPAVAGDGVRDVGHVPDVTPLLLLADALITDHSSIMFDYALLDRPLILHVPDAAALGGGYFDLAEHAPGPVTRTEDELLAALADLDRVDADYAGRRRDFVRRFGEYDRGTAARAVVERFFTTVREGVRDG</sequence>
<dbReference type="Gene3D" id="3.40.50.11820">
    <property type="match status" value="1"/>
</dbReference>
<evidence type="ECO:0000256" key="7">
    <source>
        <dbReference type="SAM" id="MobiDB-lite"/>
    </source>
</evidence>
<evidence type="ECO:0000259" key="8">
    <source>
        <dbReference type="Pfam" id="PF00535"/>
    </source>
</evidence>
<dbReference type="InterPro" id="IPR051612">
    <property type="entry name" value="Teichoic_Acid_Biosynth"/>
</dbReference>
<evidence type="ECO:0000313" key="9">
    <source>
        <dbReference type="EMBL" id="GLW66483.1"/>
    </source>
</evidence>
<dbReference type="SUPFAM" id="SSF53448">
    <property type="entry name" value="Nucleotide-diphospho-sugar transferases"/>
    <property type="match status" value="1"/>
</dbReference>
<dbReference type="Gene3D" id="3.90.550.10">
    <property type="entry name" value="Spore Coat Polysaccharide Biosynthesis Protein SpsA, Chain A"/>
    <property type="match status" value="1"/>
</dbReference>
<dbReference type="Proteomes" id="UP001165124">
    <property type="component" value="Unassembled WGS sequence"/>
</dbReference>
<feature type="region of interest" description="Disordered" evidence="7">
    <location>
        <begin position="1"/>
        <end position="25"/>
    </location>
</feature>
<evidence type="ECO:0000256" key="6">
    <source>
        <dbReference type="ARBA" id="ARBA00023136"/>
    </source>
</evidence>
<accession>A0A9W6UXT8</accession>
<organism evidence="9 10">
    <name type="scientific">Actinomadura rubrobrunea</name>
    <dbReference type="NCBI Taxonomy" id="115335"/>
    <lineage>
        <taxon>Bacteria</taxon>
        <taxon>Bacillati</taxon>
        <taxon>Actinomycetota</taxon>
        <taxon>Actinomycetes</taxon>
        <taxon>Streptosporangiales</taxon>
        <taxon>Thermomonosporaceae</taxon>
        <taxon>Actinomadura</taxon>
    </lineage>
</organism>
<dbReference type="PANTHER" id="PTHR37316">
    <property type="entry name" value="TEICHOIC ACID GLYCEROL-PHOSPHATE PRIMASE"/>
    <property type="match status" value="1"/>
</dbReference>
<evidence type="ECO:0000313" key="10">
    <source>
        <dbReference type="Proteomes" id="UP001165124"/>
    </source>
</evidence>
<evidence type="ECO:0000256" key="4">
    <source>
        <dbReference type="ARBA" id="ARBA00022679"/>
    </source>
</evidence>
<dbReference type="Pfam" id="PF04464">
    <property type="entry name" value="Glyphos_transf"/>
    <property type="match status" value="1"/>
</dbReference>
<protein>
    <recommendedName>
        <fullName evidence="8">Glycosyltransferase 2-like domain-containing protein</fullName>
    </recommendedName>
</protein>
<dbReference type="Pfam" id="PF00535">
    <property type="entry name" value="Glycos_transf_2"/>
    <property type="match status" value="1"/>
</dbReference>
<dbReference type="AlphaFoldDB" id="A0A9W6UXT8"/>
<dbReference type="InterPro" id="IPR001173">
    <property type="entry name" value="Glyco_trans_2-like"/>
</dbReference>
<comment type="similarity">
    <text evidence="2">Belongs to the CDP-glycerol glycerophosphotransferase family.</text>
</comment>